<evidence type="ECO:0000256" key="3">
    <source>
        <dbReference type="ARBA" id="ARBA00023027"/>
    </source>
</evidence>
<dbReference type="GeneID" id="59162971"/>
<organism evidence="6 7">
    <name type="scientific">Janibacter melonis</name>
    <dbReference type="NCBI Taxonomy" id="262209"/>
    <lineage>
        <taxon>Bacteria</taxon>
        <taxon>Bacillati</taxon>
        <taxon>Actinomycetota</taxon>
        <taxon>Actinomycetes</taxon>
        <taxon>Micrococcales</taxon>
        <taxon>Intrasporangiaceae</taxon>
        <taxon>Janibacter</taxon>
    </lineage>
</organism>
<dbReference type="GO" id="GO:0016491">
    <property type="term" value="F:oxidoreductase activity"/>
    <property type="evidence" value="ECO:0007669"/>
    <property type="project" value="UniProtKB-KW"/>
</dbReference>
<feature type="region of interest" description="Disordered" evidence="4">
    <location>
        <begin position="235"/>
        <end position="259"/>
    </location>
</feature>
<dbReference type="CDD" id="cd08946">
    <property type="entry name" value="SDR_e"/>
    <property type="match status" value="1"/>
</dbReference>
<proteinExistence type="inferred from homology"/>
<reference evidence="6 7" key="1">
    <citation type="submission" date="2019-09" db="EMBL/GenBank/DDBJ databases">
        <title>Complete Genome Sequence of Janibacter melonis M714 with both human health impact and industrial applications.</title>
        <authorList>
            <person name="Jin M."/>
            <person name="Zhao Q.R."/>
        </authorList>
    </citation>
    <scope>NUCLEOTIDE SEQUENCE [LARGE SCALE GENOMIC DNA]</scope>
    <source>
        <strain evidence="6 7">M714</strain>
    </source>
</reference>
<dbReference type="PANTHER" id="PTHR43103">
    <property type="entry name" value="NUCLEOSIDE-DIPHOSPHATE-SUGAR EPIMERASE"/>
    <property type="match status" value="1"/>
</dbReference>
<gene>
    <name evidence="6" type="ORF">EEW87_000815</name>
</gene>
<dbReference type="SUPFAM" id="SSF51735">
    <property type="entry name" value="NAD(P)-binding Rossmann-fold domains"/>
    <property type="match status" value="1"/>
</dbReference>
<sequence length="259" mass="28906">MTRRILITGATGGIGLVLSDRLRDDYDVVMHGRTPRTPEQERELREADLTDYDEVRALMDGVDTVVHLAGAASPESTWDDVLGANVVGTRNVLEAARDAGVRRVVYASSNHVLGMYDRDEQWPVGPTDLPRPDSLYGVTKVFGETLGRYYHDAHGISVLCLRIGWVSPDPTETDVELLRAMWLSEDDAERVFRCAIEVEDVGYGLYYAISDNPDRRWDVTSTMLELGYRPQDRWTDHVPEGEQVVPGGASTPDDWPKGS</sequence>
<dbReference type="PANTHER" id="PTHR43103:SF5">
    <property type="entry name" value="4-EPIMERASE, PUTATIVE (AFU_ORTHOLOGUE AFUA_7G00360)-RELATED"/>
    <property type="match status" value="1"/>
</dbReference>
<dbReference type="RefSeq" id="WP_123092592.1">
    <property type="nucleotide sequence ID" value="NZ_BAAAKD010000011.1"/>
</dbReference>
<protein>
    <submittedName>
        <fullName evidence="6">NAD-dependent epimerase/dehydratase family protein</fullName>
    </submittedName>
</protein>
<evidence type="ECO:0000256" key="4">
    <source>
        <dbReference type="SAM" id="MobiDB-lite"/>
    </source>
</evidence>
<dbReference type="InterPro" id="IPR001509">
    <property type="entry name" value="Epimerase_deHydtase"/>
</dbReference>
<keyword evidence="3" id="KW-0520">NAD</keyword>
<dbReference type="Pfam" id="PF01370">
    <property type="entry name" value="Epimerase"/>
    <property type="match status" value="1"/>
</dbReference>
<evidence type="ECO:0000313" key="7">
    <source>
        <dbReference type="Proteomes" id="UP000271708"/>
    </source>
</evidence>
<keyword evidence="2" id="KW-0560">Oxidoreductase</keyword>
<dbReference type="KEGG" id="jme:EEW87_000815"/>
<dbReference type="Proteomes" id="UP000271708">
    <property type="component" value="Chromosome"/>
</dbReference>
<dbReference type="Gene3D" id="3.40.50.720">
    <property type="entry name" value="NAD(P)-binding Rossmann-like Domain"/>
    <property type="match status" value="1"/>
</dbReference>
<feature type="domain" description="NAD-dependent epimerase/dehydratase" evidence="5">
    <location>
        <begin position="5"/>
        <end position="164"/>
    </location>
</feature>
<dbReference type="EMBL" id="CP044548">
    <property type="protein sequence ID" value="QFQ29185.1"/>
    <property type="molecule type" value="Genomic_DNA"/>
</dbReference>
<accession>A0A5P8FI54</accession>
<dbReference type="AlphaFoldDB" id="A0A5P8FI54"/>
<evidence type="ECO:0000259" key="5">
    <source>
        <dbReference type="Pfam" id="PF01370"/>
    </source>
</evidence>
<comment type="similarity">
    <text evidence="1">Belongs to the NAD(P)-dependent epimerase/dehydratase family.</text>
</comment>
<dbReference type="OrthoDB" id="9795501at2"/>
<name>A0A5P8FI54_9MICO</name>
<dbReference type="InterPro" id="IPR036291">
    <property type="entry name" value="NAD(P)-bd_dom_sf"/>
</dbReference>
<evidence type="ECO:0000313" key="6">
    <source>
        <dbReference type="EMBL" id="QFQ29185.1"/>
    </source>
</evidence>
<evidence type="ECO:0000256" key="2">
    <source>
        <dbReference type="ARBA" id="ARBA00023002"/>
    </source>
</evidence>
<evidence type="ECO:0000256" key="1">
    <source>
        <dbReference type="ARBA" id="ARBA00007637"/>
    </source>
</evidence>